<dbReference type="EMBL" id="CABVQN010000010">
    <property type="protein sequence ID" value="VWC99333.1"/>
    <property type="molecule type" value="Genomic_DNA"/>
</dbReference>
<protein>
    <submittedName>
        <fullName evidence="1">ATPase</fullName>
    </submittedName>
</protein>
<dbReference type="Proteomes" id="UP000494110">
    <property type="component" value="Unassembled WGS sequence"/>
</dbReference>
<proteinExistence type="predicted"/>
<name>A0A6P2WRB6_BURL3</name>
<reference evidence="1 2" key="1">
    <citation type="submission" date="2019-09" db="EMBL/GenBank/DDBJ databases">
        <authorList>
            <person name="Depoorter E."/>
        </authorList>
    </citation>
    <scope>NUCLEOTIDE SEQUENCE [LARGE SCALE GENOMIC DNA]</scope>
    <source>
        <strain evidence="1">R-39750</strain>
    </source>
</reference>
<dbReference type="AlphaFoldDB" id="A0A6P2WRB6"/>
<evidence type="ECO:0000313" key="1">
    <source>
        <dbReference type="EMBL" id="VWC99333.1"/>
    </source>
</evidence>
<sequence>MADDRPVDAEVDNEVIELFAEDNPVDVEVDNEVIELFADDKPVEVEVDNDVTELFVELSPVDNEPIELLAEDNPVDADVDRLASWLPFTASVLAADTVPGARLVIFWLLRLAPPFNDARPDTWTAPTMLVPFVPPLMYAPFDST</sequence>
<accession>A0A6P2WRB6</accession>
<gene>
    <name evidence="1" type="ORF">BLA39750_02443</name>
</gene>
<evidence type="ECO:0000313" key="2">
    <source>
        <dbReference type="Proteomes" id="UP000494110"/>
    </source>
</evidence>
<organism evidence="1 2">
    <name type="scientific">Burkholderia lata (strain ATCC 17760 / DSM 23089 / LMG 22485 / NCIMB 9086 / R18194 / 383)</name>
    <dbReference type="NCBI Taxonomy" id="482957"/>
    <lineage>
        <taxon>Bacteria</taxon>
        <taxon>Pseudomonadati</taxon>
        <taxon>Pseudomonadota</taxon>
        <taxon>Betaproteobacteria</taxon>
        <taxon>Burkholderiales</taxon>
        <taxon>Burkholderiaceae</taxon>
        <taxon>Burkholderia</taxon>
        <taxon>Burkholderia cepacia complex</taxon>
    </lineage>
</organism>